<dbReference type="AlphaFoldDB" id="A0A9W4IQT7"/>
<dbReference type="EMBL" id="CAJVPD010000122">
    <property type="protein sequence ID" value="CAG8350506.1"/>
    <property type="molecule type" value="Genomic_DNA"/>
</dbReference>
<gene>
    <name evidence="3" type="ORF">PSALAMII_LOCUS3054</name>
</gene>
<dbReference type="Proteomes" id="UP001152592">
    <property type="component" value="Unassembled WGS sequence"/>
</dbReference>
<dbReference type="Pfam" id="PF24800">
    <property type="entry name" value="DUF7702"/>
    <property type="match status" value="1"/>
</dbReference>
<feature type="domain" description="DUF7702" evidence="2">
    <location>
        <begin position="3"/>
        <end position="234"/>
    </location>
</feature>
<feature type="transmembrane region" description="Helical" evidence="1">
    <location>
        <begin position="59"/>
        <end position="79"/>
    </location>
</feature>
<evidence type="ECO:0000313" key="3">
    <source>
        <dbReference type="EMBL" id="CAG8350506.1"/>
    </source>
</evidence>
<dbReference type="PANTHER" id="PTHR42109:SF3">
    <property type="entry name" value="INTEGRAL MEMBRANE PROTEIN (AFU_ORTHOLOGUE AFUA_5G00100)"/>
    <property type="match status" value="1"/>
</dbReference>
<feature type="transmembrane region" description="Helical" evidence="1">
    <location>
        <begin position="170"/>
        <end position="189"/>
    </location>
</feature>
<evidence type="ECO:0000259" key="2">
    <source>
        <dbReference type="Pfam" id="PF24800"/>
    </source>
</evidence>
<sequence>MTNNLCAAELAIYIALAIPILYLLATHGRPGILGWLFLFIFSSLRIVGSAIGLESSSPTASIISSVGLSPLLLATSGILHEARFYRVAGLDQKLEWALALFYHIFVVGGVALTAAGSAKLQSHEEPIEKAEKLVKAGIAILTVCWVALVAGTVVSFIAPVRKSALGRAGTMLLSTISFALVFIGIRVFYSLVYLCTQSPSLNPTTGSLAVRVVLGFLSELIAVLAFIVVGLMTRNASKQTREQIDMLPVSRTPH</sequence>
<accession>A0A9W4IQT7</accession>
<feature type="transmembrane region" description="Helical" evidence="1">
    <location>
        <begin position="138"/>
        <end position="158"/>
    </location>
</feature>
<feature type="transmembrane region" description="Helical" evidence="1">
    <location>
        <begin position="209"/>
        <end position="231"/>
    </location>
</feature>
<keyword evidence="1" id="KW-1133">Transmembrane helix</keyword>
<feature type="transmembrane region" description="Helical" evidence="1">
    <location>
        <begin position="6"/>
        <end position="25"/>
    </location>
</feature>
<evidence type="ECO:0000256" key="1">
    <source>
        <dbReference type="SAM" id="Phobius"/>
    </source>
</evidence>
<organism evidence="3 4">
    <name type="scientific">Penicillium salamii</name>
    <dbReference type="NCBI Taxonomy" id="1612424"/>
    <lineage>
        <taxon>Eukaryota</taxon>
        <taxon>Fungi</taxon>
        <taxon>Dikarya</taxon>
        <taxon>Ascomycota</taxon>
        <taxon>Pezizomycotina</taxon>
        <taxon>Eurotiomycetes</taxon>
        <taxon>Eurotiomycetidae</taxon>
        <taxon>Eurotiales</taxon>
        <taxon>Aspergillaceae</taxon>
        <taxon>Penicillium</taxon>
    </lineage>
</organism>
<name>A0A9W4IQT7_9EURO</name>
<keyword evidence="1" id="KW-0472">Membrane</keyword>
<keyword evidence="1" id="KW-0812">Transmembrane</keyword>
<evidence type="ECO:0000313" key="4">
    <source>
        <dbReference type="Proteomes" id="UP001152592"/>
    </source>
</evidence>
<feature type="transmembrane region" description="Helical" evidence="1">
    <location>
        <begin position="100"/>
        <end position="118"/>
    </location>
</feature>
<proteinExistence type="predicted"/>
<reference evidence="3" key="1">
    <citation type="submission" date="2021-07" db="EMBL/GenBank/DDBJ databases">
        <authorList>
            <person name="Branca A.L. A."/>
        </authorList>
    </citation>
    <scope>NUCLEOTIDE SEQUENCE</scope>
</reference>
<dbReference type="PANTHER" id="PTHR42109">
    <property type="entry name" value="UNPLACED GENOMIC SCAFFOLD UM_SCAF_CONTIG_1.265, WHOLE GENOME SHOTGUN SEQUENCE"/>
    <property type="match status" value="1"/>
</dbReference>
<feature type="transmembrane region" description="Helical" evidence="1">
    <location>
        <begin position="32"/>
        <end position="53"/>
    </location>
</feature>
<protein>
    <recommendedName>
        <fullName evidence="2">DUF7702 domain-containing protein</fullName>
    </recommendedName>
</protein>
<comment type="caution">
    <text evidence="3">The sequence shown here is derived from an EMBL/GenBank/DDBJ whole genome shotgun (WGS) entry which is preliminary data.</text>
</comment>
<dbReference type="OrthoDB" id="346839at2759"/>
<dbReference type="InterPro" id="IPR056119">
    <property type="entry name" value="DUF7702"/>
</dbReference>